<sequence length="226" mass="23264">MPRAERTKATRRHGAAAPLTKRALVADGAVEHVLPGSNPAAEIPDLAPSKPEPTSKPFHGAVLAGAAAPYSKSHARREKRKAAQQLGSGLGSVAAALFEAAGEVPVPTAPVATSRGKKRAEVVEVPPQLRKREADGKIGEGSAKTMGERRRRKQISAAAQRIPAVMAHPSFKASPWATIREHAANSLAAAEASTSLAQRKDTSGAARAQKAAAYAASSGGAMVGVE</sequence>
<name>A0AAF0Y255_9TREE</name>
<dbReference type="Pfam" id="PF15341">
    <property type="entry name" value="SLX9"/>
    <property type="match status" value="1"/>
</dbReference>
<dbReference type="GO" id="GO:0000462">
    <property type="term" value="P:maturation of SSU-rRNA from tricistronic rRNA transcript (SSU-rRNA, 5.8S rRNA, LSU-rRNA)"/>
    <property type="evidence" value="ECO:0007669"/>
    <property type="project" value="InterPro"/>
</dbReference>
<proteinExistence type="inferred from homology"/>
<dbReference type="AlphaFoldDB" id="A0AAF0Y255"/>
<gene>
    <name evidence="6" type="ORF">LOC62_01G000337</name>
</gene>
<dbReference type="EMBL" id="CP086714">
    <property type="protein sequence ID" value="WOO76714.1"/>
    <property type="molecule type" value="Genomic_DNA"/>
</dbReference>
<evidence type="ECO:0000256" key="4">
    <source>
        <dbReference type="ARBA" id="ARBA00023242"/>
    </source>
</evidence>
<evidence type="ECO:0000256" key="2">
    <source>
        <dbReference type="ARBA" id="ARBA00011022"/>
    </source>
</evidence>
<dbReference type="GO" id="GO:0030686">
    <property type="term" value="C:90S preribosome"/>
    <property type="evidence" value="ECO:0007669"/>
    <property type="project" value="InterPro"/>
</dbReference>
<dbReference type="GeneID" id="87803596"/>
<feature type="region of interest" description="Disordered" evidence="5">
    <location>
        <begin position="35"/>
        <end position="59"/>
    </location>
</feature>
<dbReference type="GO" id="GO:0005730">
    <property type="term" value="C:nucleolus"/>
    <property type="evidence" value="ECO:0007669"/>
    <property type="project" value="UniProtKB-SubCell"/>
</dbReference>
<keyword evidence="4" id="KW-0539">Nucleus</keyword>
<accession>A0AAF0Y255</accession>
<evidence type="ECO:0000313" key="7">
    <source>
        <dbReference type="Proteomes" id="UP000827549"/>
    </source>
</evidence>
<dbReference type="RefSeq" id="XP_062622746.1">
    <property type="nucleotide sequence ID" value="XM_062766762.1"/>
</dbReference>
<comment type="subcellular location">
    <subcellularLocation>
        <location evidence="1">Nucleus</location>
        <location evidence="1">Nucleolus</location>
    </subcellularLocation>
</comment>
<comment type="similarity">
    <text evidence="2">Belongs to the SLX9 family.</text>
</comment>
<evidence type="ECO:0000256" key="5">
    <source>
        <dbReference type="SAM" id="MobiDB-lite"/>
    </source>
</evidence>
<evidence type="ECO:0000256" key="3">
    <source>
        <dbReference type="ARBA" id="ARBA00021321"/>
    </source>
</evidence>
<evidence type="ECO:0000256" key="1">
    <source>
        <dbReference type="ARBA" id="ARBA00004604"/>
    </source>
</evidence>
<reference evidence="6" key="1">
    <citation type="submission" date="2023-10" db="EMBL/GenBank/DDBJ databases">
        <authorList>
            <person name="Noh H."/>
        </authorList>
    </citation>
    <scope>NUCLEOTIDE SEQUENCE</scope>
    <source>
        <strain evidence="6">DUCC4014</strain>
    </source>
</reference>
<keyword evidence="7" id="KW-1185">Reference proteome</keyword>
<protein>
    <recommendedName>
        <fullName evidence="3">Ribosome biogenesis protein SLX9</fullName>
    </recommendedName>
</protein>
<dbReference type="GO" id="GO:0030688">
    <property type="term" value="C:preribosome, small subunit precursor"/>
    <property type="evidence" value="ECO:0007669"/>
    <property type="project" value="InterPro"/>
</dbReference>
<organism evidence="6 7">
    <name type="scientific">Vanrija pseudolonga</name>
    <dbReference type="NCBI Taxonomy" id="143232"/>
    <lineage>
        <taxon>Eukaryota</taxon>
        <taxon>Fungi</taxon>
        <taxon>Dikarya</taxon>
        <taxon>Basidiomycota</taxon>
        <taxon>Agaricomycotina</taxon>
        <taxon>Tremellomycetes</taxon>
        <taxon>Trichosporonales</taxon>
        <taxon>Trichosporonaceae</taxon>
        <taxon>Vanrija</taxon>
    </lineage>
</organism>
<dbReference type="Proteomes" id="UP000827549">
    <property type="component" value="Chromosome 1"/>
</dbReference>
<dbReference type="InterPro" id="IPR028160">
    <property type="entry name" value="Slx9-like"/>
</dbReference>
<evidence type="ECO:0000313" key="6">
    <source>
        <dbReference type="EMBL" id="WOO76714.1"/>
    </source>
</evidence>